<gene>
    <name evidence="2" type="ORF">VXC91_14270</name>
</gene>
<accession>A0ABU7FG54</accession>
<evidence type="ECO:0000256" key="1">
    <source>
        <dbReference type="SAM" id="MobiDB-lite"/>
    </source>
</evidence>
<organism evidence="2 3">
    <name type="scientific">Streptomyces chiangmaiensis</name>
    <dbReference type="NCBI Taxonomy" id="766497"/>
    <lineage>
        <taxon>Bacteria</taxon>
        <taxon>Bacillati</taxon>
        <taxon>Actinomycetota</taxon>
        <taxon>Actinomycetes</taxon>
        <taxon>Kitasatosporales</taxon>
        <taxon>Streptomycetaceae</taxon>
        <taxon>Streptomyces</taxon>
    </lineage>
</organism>
<comment type="caution">
    <text evidence="2">The sequence shown here is derived from an EMBL/GenBank/DDBJ whole genome shotgun (WGS) entry which is preliminary data.</text>
</comment>
<dbReference type="RefSeq" id="WP_329507542.1">
    <property type="nucleotide sequence ID" value="NZ_BAAAYZ010000217.1"/>
</dbReference>
<proteinExistence type="predicted"/>
<dbReference type="Proteomes" id="UP001333996">
    <property type="component" value="Unassembled WGS sequence"/>
</dbReference>
<feature type="region of interest" description="Disordered" evidence="1">
    <location>
        <begin position="51"/>
        <end position="80"/>
    </location>
</feature>
<keyword evidence="3" id="KW-1185">Reference proteome</keyword>
<name>A0ABU7FG54_9ACTN</name>
<evidence type="ECO:0000313" key="3">
    <source>
        <dbReference type="Proteomes" id="UP001333996"/>
    </source>
</evidence>
<dbReference type="EMBL" id="JAYWVC010000036">
    <property type="protein sequence ID" value="MED7823116.1"/>
    <property type="molecule type" value="Genomic_DNA"/>
</dbReference>
<protein>
    <submittedName>
        <fullName evidence="2">Uncharacterized protein</fullName>
    </submittedName>
</protein>
<reference evidence="2" key="1">
    <citation type="submission" date="2024-01" db="EMBL/GenBank/DDBJ databases">
        <title>First draft genome sequence data of TA4-1, the type strain of Gram-positive actinobacterium Streptomyces chiangmaiensis.</title>
        <authorList>
            <person name="Yasawong M."/>
            <person name="Nantapong N."/>
        </authorList>
    </citation>
    <scope>NUCLEOTIDE SEQUENCE</scope>
    <source>
        <strain evidence="2">TA4-1</strain>
    </source>
</reference>
<sequence length="80" mass="8151">MASRAAALAAAEHVARRGGRAVVHPGVHRLTGTVAVADVLTLTPGDRVTVLGTPSGGQSTIRPHRCTPVTTYGRSGGRGR</sequence>
<evidence type="ECO:0000313" key="2">
    <source>
        <dbReference type="EMBL" id="MED7823116.1"/>
    </source>
</evidence>